<reference evidence="1 2" key="1">
    <citation type="submission" date="2017-07" db="EMBL/GenBank/DDBJ databases">
        <title>Phylogenetic study on the rhizospheric bacterium Ochrobactrum sp. A44.</title>
        <authorList>
            <person name="Krzyzanowska D.M."/>
            <person name="Ossowicki A."/>
            <person name="Rajewska M."/>
            <person name="Maciag T."/>
            <person name="Kaczynski Z."/>
            <person name="Czerwicka M."/>
            <person name="Jafra S."/>
        </authorList>
    </citation>
    <scope>NUCLEOTIDE SEQUENCE [LARGE SCALE GENOMIC DNA]</scope>
    <source>
        <strain evidence="1 2">A44</strain>
    </source>
</reference>
<accession>A0A248UFZ4</accession>
<dbReference type="Gene3D" id="3.30.1930.10">
    <property type="entry name" value="capsid protein of prophage domain"/>
    <property type="match status" value="1"/>
</dbReference>
<dbReference type="KEGG" id="och:CES85_1063"/>
<gene>
    <name evidence="1" type="ORF">CES85_1063</name>
</gene>
<proteinExistence type="inferred from homology"/>
<evidence type="ECO:0000313" key="1">
    <source>
        <dbReference type="EMBL" id="ASV85542.1"/>
    </source>
</evidence>
<dbReference type="Pfam" id="PF03864">
    <property type="entry name" value="Phage_cap_E"/>
    <property type="match status" value="1"/>
</dbReference>
<dbReference type="RefSeq" id="WP_095446584.1">
    <property type="nucleotide sequence ID" value="NZ_CP022604.1"/>
</dbReference>
<dbReference type="EMBL" id="CP022604">
    <property type="protein sequence ID" value="ASV85542.1"/>
    <property type="molecule type" value="Genomic_DNA"/>
</dbReference>
<name>A0A248UFZ4_9HYPH</name>
<dbReference type="InterPro" id="IPR005564">
    <property type="entry name" value="Major_capsid_GpE"/>
</dbReference>
<organism evidence="1 2">
    <name type="scientific">Ochrobactrum quorumnocens</name>
    <dbReference type="NCBI Taxonomy" id="271865"/>
    <lineage>
        <taxon>Bacteria</taxon>
        <taxon>Pseudomonadati</taxon>
        <taxon>Pseudomonadota</taxon>
        <taxon>Alphaproteobacteria</taxon>
        <taxon>Hyphomicrobiales</taxon>
        <taxon>Brucellaceae</taxon>
        <taxon>Brucella/Ochrobactrum group</taxon>
        <taxon>Ochrobactrum</taxon>
    </lineage>
</organism>
<protein>
    <submittedName>
        <fullName evidence="1">Phage major capsid E family protein</fullName>
    </submittedName>
</protein>
<dbReference type="Gene3D" id="3.15.30.10">
    <property type="entry name" value="putative capsid protein of prophage domain like"/>
    <property type="match status" value="1"/>
</dbReference>
<dbReference type="HAMAP" id="MF_04133">
    <property type="entry name" value="CAPSID_LAMBDA"/>
    <property type="match status" value="1"/>
</dbReference>
<dbReference type="Proteomes" id="UP000215256">
    <property type="component" value="Chromosome 1"/>
</dbReference>
<dbReference type="AlphaFoldDB" id="A0A248UFZ4"/>
<sequence length="345" mass="38132">MENYLFSTVALAAVIESRDRPTAWIRDTFFPNGFQSDSEEIAFDKLKRRRNVAPFVSPLVPGRERAIRGRQTTTFTPAYVKPKNTIRPGEGFRRRPGERIGGELSPEDRYLQTVTDTLFDQDDEITRREEIMAAEALKSGKITVSGEDYETQVVDYARKAELTVALTGANRWGENGVKVRTSIRDWGTRVAKASGGAATEIILGAEAAELLQTDEEMRQLLDNRRQADGVMQLGPIAAGSEDMVAVYLGSVGQFNYWQYTQLFQDDAGNDIEVWPSYGVGVVSPSQLQGFMAHGAIQDTGARLAPLARFAKMWEQQDPSATMLMTQSAPLPVPGDANASLFALVR</sequence>
<evidence type="ECO:0000313" key="2">
    <source>
        <dbReference type="Proteomes" id="UP000215256"/>
    </source>
</evidence>
<dbReference type="OrthoDB" id="5449178at2"/>